<dbReference type="PANTHER" id="PTHR46825">
    <property type="entry name" value="D-ALANYL-D-ALANINE-CARBOXYPEPTIDASE/ENDOPEPTIDASE AMPH"/>
    <property type="match status" value="1"/>
</dbReference>
<organism evidence="2 3">
    <name type="scientific">Stackebrandtia nassauensis (strain DSM 44728 / CIP 108903 / NRRL B-16338 / NBRC 102104 / LLR-40K-21)</name>
    <dbReference type="NCBI Taxonomy" id="446470"/>
    <lineage>
        <taxon>Bacteria</taxon>
        <taxon>Bacillati</taxon>
        <taxon>Actinomycetota</taxon>
        <taxon>Actinomycetes</taxon>
        <taxon>Glycomycetales</taxon>
        <taxon>Glycomycetaceae</taxon>
        <taxon>Stackebrandtia</taxon>
    </lineage>
</organism>
<dbReference type="Gene3D" id="3.40.710.10">
    <property type="entry name" value="DD-peptidase/beta-lactamase superfamily"/>
    <property type="match status" value="1"/>
</dbReference>
<dbReference type="AlphaFoldDB" id="D3PX24"/>
<dbReference type="Pfam" id="PF00144">
    <property type="entry name" value="Beta-lactamase"/>
    <property type="match status" value="1"/>
</dbReference>
<proteinExistence type="predicted"/>
<dbReference type="InterPro" id="IPR012338">
    <property type="entry name" value="Beta-lactam/transpept-like"/>
</dbReference>
<reference evidence="2 3" key="1">
    <citation type="journal article" date="2009" name="Stand. Genomic Sci.">
        <title>Complete genome sequence of Stackebrandtia nassauensis type strain (LLR-40K-21).</title>
        <authorList>
            <person name="Munk C."/>
            <person name="Lapidus A."/>
            <person name="Copeland A."/>
            <person name="Jando M."/>
            <person name="Mayilraj S."/>
            <person name="Glavina Del Rio T."/>
            <person name="Nolan M."/>
            <person name="Chen F."/>
            <person name="Lucas S."/>
            <person name="Tice H."/>
            <person name="Cheng J.F."/>
            <person name="Han C."/>
            <person name="Detter J.C."/>
            <person name="Bruce D."/>
            <person name="Goodwin L."/>
            <person name="Chain P."/>
            <person name="Pitluck S."/>
            <person name="Goker M."/>
            <person name="Ovchinikova G."/>
            <person name="Pati A."/>
            <person name="Ivanova N."/>
            <person name="Mavromatis K."/>
            <person name="Chen A."/>
            <person name="Palaniappan K."/>
            <person name="Land M."/>
            <person name="Hauser L."/>
            <person name="Chang Y.J."/>
            <person name="Jeffries C.D."/>
            <person name="Bristow J."/>
            <person name="Eisen J.A."/>
            <person name="Markowitz V."/>
            <person name="Hugenholtz P."/>
            <person name="Kyrpides N.C."/>
            <person name="Klenk H.P."/>
        </authorList>
    </citation>
    <scope>NUCLEOTIDE SEQUENCE [LARGE SCALE GENOMIC DNA]</scope>
    <source>
        <strain evidence="3">DSM 44728 / CIP 108903 / NRRL B-16338 / NBRC 102104 / LLR-40K-21</strain>
    </source>
</reference>
<evidence type="ECO:0000259" key="1">
    <source>
        <dbReference type="Pfam" id="PF00144"/>
    </source>
</evidence>
<name>D3PX24_STANL</name>
<dbReference type="KEGG" id="sna:Snas_5618"/>
<keyword evidence="3" id="KW-1185">Reference proteome</keyword>
<dbReference type="PANTHER" id="PTHR46825:SF9">
    <property type="entry name" value="BETA-LACTAMASE-RELATED DOMAIN-CONTAINING PROTEIN"/>
    <property type="match status" value="1"/>
</dbReference>
<evidence type="ECO:0000313" key="2">
    <source>
        <dbReference type="EMBL" id="ADD45248.1"/>
    </source>
</evidence>
<gene>
    <name evidence="2" type="ordered locus">Snas_5618</name>
</gene>
<feature type="domain" description="Beta-lactamase-related" evidence="1">
    <location>
        <begin position="12"/>
        <end position="335"/>
    </location>
</feature>
<protein>
    <submittedName>
        <fullName evidence="2">Beta-lactamase</fullName>
    </submittedName>
</protein>
<dbReference type="InterPro" id="IPR001466">
    <property type="entry name" value="Beta-lactam-related"/>
</dbReference>
<dbReference type="EMBL" id="CP001778">
    <property type="protein sequence ID" value="ADD45248.1"/>
    <property type="molecule type" value="Genomic_DNA"/>
</dbReference>
<dbReference type="STRING" id="446470.Snas_5618"/>
<sequence>MSNDFIAQAQERLDTLRAKHRIPGASLAILVDGQIHELASGVLNRDTGVEVTPDSLFQSGSVAKIYTATVIMRLVGEGKLDLDAKVVDVLPEFSTPDPEAAAQITIRQLLSHTGGVTNDFHGAADATGGDALARYVEAAREVPLDLPPGTAASYGSLGIVVLGRVIEVLTGTTWNQALKDLLFDPLGLKRSVTLPEEAMRYRYAWGHLGQPGTDPEPIDMFSYIPRAFAPAAQVLVSAGDLVRLAKLHLDGGVAPDGTRIVAAEAVAAMQRVESTPVDRWSVSADHWGLGWCLYDQPGFQGFGHDGSAVSQHAMLRVFPEQGVALALMTNSGNGRSLYAELFPELLDALGITMPAPFGPADPPITVDATRFYGLYQRAGVDITISERDGKPYAKYEFVDVSAEIPPLEGEMRPVSDTVFSVFMSGEGINEEMPVIFTTHNGTEYCWAGMRAAPKTA</sequence>
<evidence type="ECO:0000313" key="3">
    <source>
        <dbReference type="Proteomes" id="UP000000844"/>
    </source>
</evidence>
<dbReference type="InterPro" id="IPR050491">
    <property type="entry name" value="AmpC-like"/>
</dbReference>
<dbReference type="RefSeq" id="WP_013020819.1">
    <property type="nucleotide sequence ID" value="NC_013947.1"/>
</dbReference>
<accession>D3PX24</accession>
<dbReference type="eggNOG" id="COG1680">
    <property type="taxonomic scope" value="Bacteria"/>
</dbReference>
<dbReference type="OrthoDB" id="262125at2"/>
<dbReference type="SUPFAM" id="SSF56601">
    <property type="entry name" value="beta-lactamase/transpeptidase-like"/>
    <property type="match status" value="1"/>
</dbReference>
<dbReference type="Proteomes" id="UP000000844">
    <property type="component" value="Chromosome"/>
</dbReference>
<dbReference type="HOGENOM" id="CLU_020027_13_0_11"/>